<evidence type="ECO:0000256" key="6">
    <source>
        <dbReference type="RuleBase" id="RU364089"/>
    </source>
</evidence>
<evidence type="ECO:0000256" key="7">
    <source>
        <dbReference type="SAM" id="SignalP"/>
    </source>
</evidence>
<keyword evidence="3 6" id="KW-0645">Protease</keyword>
<dbReference type="NCBIfam" id="NF033678">
    <property type="entry name" value="C69_fam_dipept"/>
    <property type="match status" value="1"/>
</dbReference>
<keyword evidence="4 6" id="KW-0378">Hydrolase</keyword>
<keyword evidence="7" id="KW-0732">Signal</keyword>
<dbReference type="Pfam" id="PF03577">
    <property type="entry name" value="Peptidase_C69"/>
    <property type="match status" value="1"/>
</dbReference>
<dbReference type="AlphaFoldDB" id="A0A1C6Z6Y7"/>
<sequence length="498" mass="55688">MYSLKKCAIALSINMALISTGFTCTTFLAGNEATADGSIIIARSADSDALKAQHFVIHPAKQNQTGVYSTKAHNGANDFTYPLPKDSLRYTTVPNWKTQLHGATGFNEAGVGVSGTESIFASPKALAFDPYVEETGITEDDIPDILLSQTKTAREAVKLLGHIIETKGAGEGFGVAVVDEKELWYLETGSGHQWMAQRVPNNQYFATANQGRLQNYDPKDPNVMGSKNLVEFAVEKGLYQPKTDGKFNFSKAYTRDDERDRTYNDPRVWTIQKQLNPSVKQVMAEGRQSPVFLTPEKKVTLDEVKAILRNHYQGTKHDPYSNGLNGKEEWRPISVFRTYEAHVMQVRPELPKEIGEVTYVGLGMADLTAFVPYYSGLTSFPANYATGSDHADSQSIYWKYRKLQTLVMTDYPKLAPVVQKAYLDWEAKVADQQKETEAQYLKLAKTDKAAADKMLNDFNLRVMADAEKLTEDLTNEIFTIRTKDIQSDIFFANKAKKD</sequence>
<evidence type="ECO:0000256" key="3">
    <source>
        <dbReference type="ARBA" id="ARBA00022670"/>
    </source>
</evidence>
<evidence type="ECO:0000256" key="1">
    <source>
        <dbReference type="ARBA" id="ARBA00001670"/>
    </source>
</evidence>
<dbReference type="OrthoDB" id="9764088at2"/>
<dbReference type="PANTHER" id="PTHR12994:SF17">
    <property type="entry name" value="LD30995P"/>
    <property type="match status" value="1"/>
</dbReference>
<accession>A0A1C6Z6Y7</accession>
<organism evidence="8 9">
    <name type="scientific">Hafnia alvei</name>
    <dbReference type="NCBI Taxonomy" id="569"/>
    <lineage>
        <taxon>Bacteria</taxon>
        <taxon>Pseudomonadati</taxon>
        <taxon>Pseudomonadota</taxon>
        <taxon>Gammaproteobacteria</taxon>
        <taxon>Enterobacterales</taxon>
        <taxon>Hafniaceae</taxon>
        <taxon>Hafnia</taxon>
    </lineage>
</organism>
<evidence type="ECO:0000313" key="8">
    <source>
        <dbReference type="EMBL" id="SCM54834.1"/>
    </source>
</evidence>
<keyword evidence="5 6" id="KW-0224">Dipeptidase</keyword>
<comment type="similarity">
    <text evidence="2 6">Belongs to the peptidase C69 family.</text>
</comment>
<feature type="signal peptide" evidence="7">
    <location>
        <begin position="1"/>
        <end position="21"/>
    </location>
</feature>
<dbReference type="InterPro" id="IPR047804">
    <property type="entry name" value="C69_dipept_A-like"/>
</dbReference>
<evidence type="ECO:0000256" key="2">
    <source>
        <dbReference type="ARBA" id="ARBA00007225"/>
    </source>
</evidence>
<dbReference type="GO" id="GO:0016805">
    <property type="term" value="F:dipeptidase activity"/>
    <property type="evidence" value="ECO:0007669"/>
    <property type="project" value="UniProtKB-KW"/>
</dbReference>
<reference evidence="8 9" key="1">
    <citation type="submission" date="2016-09" db="EMBL/GenBank/DDBJ databases">
        <authorList>
            <person name="Capua I."/>
            <person name="De Benedictis P."/>
            <person name="Joannis T."/>
            <person name="Lombin L.H."/>
            <person name="Cattoli G."/>
        </authorList>
    </citation>
    <scope>NUCLEOTIDE SEQUENCE [LARGE SCALE GENOMIC DNA]</scope>
    <source>
        <strain evidence="8 9">GB001</strain>
    </source>
</reference>
<dbReference type="EMBL" id="FMIQ01000081">
    <property type="protein sequence ID" value="SCM54834.1"/>
    <property type="molecule type" value="Genomic_DNA"/>
</dbReference>
<dbReference type="EC" id="3.4.-.-" evidence="6"/>
<proteinExistence type="inferred from homology"/>
<dbReference type="STRING" id="569.A6V27_17175"/>
<dbReference type="Gene3D" id="3.60.60.10">
    <property type="entry name" value="Penicillin V Acylase, Chain A"/>
    <property type="match status" value="1"/>
</dbReference>
<gene>
    <name evidence="8" type="ORF">BN1044_04345</name>
</gene>
<dbReference type="InterPro" id="IPR005322">
    <property type="entry name" value="Peptidase_C69"/>
</dbReference>
<dbReference type="GO" id="GO:0070004">
    <property type="term" value="F:cysteine-type exopeptidase activity"/>
    <property type="evidence" value="ECO:0007669"/>
    <property type="project" value="InterPro"/>
</dbReference>
<dbReference type="GO" id="GO:0006508">
    <property type="term" value="P:proteolysis"/>
    <property type="evidence" value="ECO:0007669"/>
    <property type="project" value="UniProtKB-KW"/>
</dbReference>
<dbReference type="Proteomes" id="UP000094844">
    <property type="component" value="Unassembled WGS sequence"/>
</dbReference>
<comment type="catalytic activity">
    <reaction evidence="1">
        <text>an L-aminoacyl-L-amino acid + H2O = 2 an L-alpha-amino acid</text>
        <dbReference type="Rhea" id="RHEA:48940"/>
        <dbReference type="ChEBI" id="CHEBI:15377"/>
        <dbReference type="ChEBI" id="CHEBI:59869"/>
        <dbReference type="ChEBI" id="CHEBI:77460"/>
        <dbReference type="EC" id="3.4.13.19"/>
    </reaction>
</comment>
<dbReference type="PANTHER" id="PTHR12994">
    <property type="entry name" value="SECERNIN"/>
    <property type="match status" value="1"/>
</dbReference>
<dbReference type="RefSeq" id="WP_072310434.1">
    <property type="nucleotide sequence ID" value="NZ_FMIQ01000081.1"/>
</dbReference>
<feature type="chain" id="PRO_5008752017" description="Dipeptidase" evidence="7">
    <location>
        <begin position="22"/>
        <end position="498"/>
    </location>
</feature>
<evidence type="ECO:0000313" key="9">
    <source>
        <dbReference type="Proteomes" id="UP000094844"/>
    </source>
</evidence>
<name>A0A1C6Z6Y7_HAFAL</name>
<evidence type="ECO:0000256" key="4">
    <source>
        <dbReference type="ARBA" id="ARBA00022801"/>
    </source>
</evidence>
<protein>
    <recommendedName>
        <fullName evidence="6">Dipeptidase</fullName>
        <ecNumber evidence="6">3.4.-.-</ecNumber>
    </recommendedName>
</protein>
<evidence type="ECO:0000256" key="5">
    <source>
        <dbReference type="ARBA" id="ARBA00022997"/>
    </source>
</evidence>